<feature type="non-terminal residue" evidence="2">
    <location>
        <position position="1"/>
    </location>
</feature>
<dbReference type="Proteomes" id="UP000554482">
    <property type="component" value="Unassembled WGS sequence"/>
</dbReference>
<keyword evidence="1" id="KW-0812">Transmembrane</keyword>
<comment type="caution">
    <text evidence="2">The sequence shown here is derived from an EMBL/GenBank/DDBJ whole genome shotgun (WGS) entry which is preliminary data.</text>
</comment>
<evidence type="ECO:0000313" key="2">
    <source>
        <dbReference type="EMBL" id="KAF5199312.1"/>
    </source>
</evidence>
<keyword evidence="1" id="KW-1133">Transmembrane helix</keyword>
<evidence type="ECO:0000256" key="1">
    <source>
        <dbReference type="SAM" id="Phobius"/>
    </source>
</evidence>
<dbReference type="EMBL" id="JABWDY010012150">
    <property type="protein sequence ID" value="KAF5199312.1"/>
    <property type="molecule type" value="Genomic_DNA"/>
</dbReference>
<feature type="transmembrane region" description="Helical" evidence="1">
    <location>
        <begin position="103"/>
        <end position="124"/>
    </location>
</feature>
<reference evidence="2 3" key="1">
    <citation type="submission" date="2020-06" db="EMBL/GenBank/DDBJ databases">
        <title>Transcriptomic and genomic resources for Thalictrum thalictroides and T. hernandezii: Facilitating candidate gene discovery in an emerging model plant lineage.</title>
        <authorList>
            <person name="Arias T."/>
            <person name="Riano-Pachon D.M."/>
            <person name="Di Stilio V.S."/>
        </authorList>
    </citation>
    <scope>NUCLEOTIDE SEQUENCE [LARGE SCALE GENOMIC DNA]</scope>
    <source>
        <strain evidence="3">cv. WT478/WT964</strain>
        <tissue evidence="2">Leaves</tissue>
    </source>
</reference>
<organism evidence="2 3">
    <name type="scientific">Thalictrum thalictroides</name>
    <name type="common">Rue-anemone</name>
    <name type="synonym">Anemone thalictroides</name>
    <dbReference type="NCBI Taxonomy" id="46969"/>
    <lineage>
        <taxon>Eukaryota</taxon>
        <taxon>Viridiplantae</taxon>
        <taxon>Streptophyta</taxon>
        <taxon>Embryophyta</taxon>
        <taxon>Tracheophyta</taxon>
        <taxon>Spermatophyta</taxon>
        <taxon>Magnoliopsida</taxon>
        <taxon>Ranunculales</taxon>
        <taxon>Ranunculaceae</taxon>
        <taxon>Thalictroideae</taxon>
        <taxon>Thalictrum</taxon>
    </lineage>
</organism>
<name>A0A7J6WTF8_THATH</name>
<accession>A0A7J6WTF8</accession>
<proteinExistence type="predicted"/>
<feature type="transmembrane region" description="Helical" evidence="1">
    <location>
        <begin position="154"/>
        <end position="176"/>
    </location>
</feature>
<protein>
    <submittedName>
        <fullName evidence="2">Uncharacterized protein</fullName>
    </submittedName>
</protein>
<keyword evidence="1" id="KW-0472">Membrane</keyword>
<gene>
    <name evidence="2" type="ORF">FRX31_011101</name>
</gene>
<dbReference type="AlphaFoldDB" id="A0A7J6WTF8"/>
<sequence>SQDHLLKEIDEILEKFDGGGEEGNDEGYEREQLLLYRLIKGILWCGDVTADRLQWKLFFFNRIEKPVGLLRSSILPLSISCFSYNSFTQKVRFQSFRFKRRRIVCEIGHVLVVFVLILFQEIFIRRISGCHTNAALSVSFSSDGKHLTSGSSELLFIFETLIPTLHYALVLVRLTLKLGPTKIGKQFNNPFIETTGKKWASS</sequence>
<keyword evidence="3" id="KW-1185">Reference proteome</keyword>
<evidence type="ECO:0000313" key="3">
    <source>
        <dbReference type="Proteomes" id="UP000554482"/>
    </source>
</evidence>